<feature type="transmembrane region" description="Helical" evidence="1">
    <location>
        <begin position="78"/>
        <end position="101"/>
    </location>
</feature>
<keyword evidence="1" id="KW-0472">Membrane</keyword>
<organism evidence="2 3">
    <name type="scientific">Asanoa siamensis</name>
    <dbReference type="NCBI Taxonomy" id="926357"/>
    <lineage>
        <taxon>Bacteria</taxon>
        <taxon>Bacillati</taxon>
        <taxon>Actinomycetota</taxon>
        <taxon>Actinomycetes</taxon>
        <taxon>Micromonosporales</taxon>
        <taxon>Micromonosporaceae</taxon>
        <taxon>Asanoa</taxon>
    </lineage>
</organism>
<feature type="transmembrane region" description="Helical" evidence="1">
    <location>
        <begin position="289"/>
        <end position="309"/>
    </location>
</feature>
<dbReference type="RefSeq" id="WP_203719195.1">
    <property type="nucleotide sequence ID" value="NZ_BONE01000136.1"/>
</dbReference>
<gene>
    <name evidence="2" type="ORF">Asi02nite_78850</name>
</gene>
<evidence type="ECO:0008006" key="4">
    <source>
        <dbReference type="Google" id="ProtNLM"/>
    </source>
</evidence>
<dbReference type="NCBIfam" id="NF038403">
    <property type="entry name" value="perm_prefix_1"/>
    <property type="match status" value="1"/>
</dbReference>
<feature type="transmembrane region" description="Helical" evidence="1">
    <location>
        <begin position="121"/>
        <end position="142"/>
    </location>
</feature>
<protein>
    <recommendedName>
        <fullName evidence="4">ABC-2 type transport system permease protein</fullName>
    </recommendedName>
</protein>
<dbReference type="Pfam" id="PF22564">
    <property type="entry name" value="HAAS"/>
    <property type="match status" value="1"/>
</dbReference>
<sequence length="316" mass="34325">MSSLTDRYLAATLGSVPAARRDEIASELRGSIEDMIEGKVADGHAAATAEREVLTEMGDPAVLAARYANRRLQLIGPAYYLIWLRLLKLLLAFVPAVVGIVAGLVELADGARAGDAIGEGIGTAIEVAVQVAFWVTLTFAVLERTNTPLNLPAWSVDRLPEHTSGERQSRLADCVASVGVLALLVAYLPVQHFRSFVTTTDGANLPILDPALWTFWLPYLMVVLVLTAGLEIAKYRAGGWTWPLVGVNAVLNVAFAVPVVWLLLRDRLLNPDFVARFEWLSQPAHLDRVATIAVVVTIVIAVWDVVASVSSCRRRR</sequence>
<accession>A0ABQ4D5G8</accession>
<proteinExistence type="predicted"/>
<reference evidence="2 3" key="1">
    <citation type="submission" date="2021-01" db="EMBL/GenBank/DDBJ databases">
        <title>Whole genome shotgun sequence of Asanoa siamensis NBRC 107932.</title>
        <authorList>
            <person name="Komaki H."/>
            <person name="Tamura T."/>
        </authorList>
    </citation>
    <scope>NUCLEOTIDE SEQUENCE [LARGE SCALE GENOMIC DNA]</scope>
    <source>
        <strain evidence="2 3">NBRC 107932</strain>
    </source>
</reference>
<dbReference type="EMBL" id="BONE01000136">
    <property type="protein sequence ID" value="GIF78367.1"/>
    <property type="molecule type" value="Genomic_DNA"/>
</dbReference>
<dbReference type="InterPro" id="IPR047928">
    <property type="entry name" value="Perm_prefix_1"/>
</dbReference>
<evidence type="ECO:0000313" key="2">
    <source>
        <dbReference type="EMBL" id="GIF78367.1"/>
    </source>
</evidence>
<feature type="transmembrane region" description="Helical" evidence="1">
    <location>
        <begin position="210"/>
        <end position="230"/>
    </location>
</feature>
<keyword evidence="1" id="KW-0812">Transmembrane</keyword>
<evidence type="ECO:0000313" key="3">
    <source>
        <dbReference type="Proteomes" id="UP000604117"/>
    </source>
</evidence>
<keyword evidence="1" id="KW-1133">Transmembrane helix</keyword>
<name>A0ABQ4D5G8_9ACTN</name>
<feature type="transmembrane region" description="Helical" evidence="1">
    <location>
        <begin position="171"/>
        <end position="190"/>
    </location>
</feature>
<evidence type="ECO:0000256" key="1">
    <source>
        <dbReference type="SAM" id="Phobius"/>
    </source>
</evidence>
<dbReference type="Proteomes" id="UP000604117">
    <property type="component" value="Unassembled WGS sequence"/>
</dbReference>
<comment type="caution">
    <text evidence="2">The sequence shown here is derived from an EMBL/GenBank/DDBJ whole genome shotgun (WGS) entry which is preliminary data.</text>
</comment>
<keyword evidence="3" id="KW-1185">Reference proteome</keyword>
<feature type="transmembrane region" description="Helical" evidence="1">
    <location>
        <begin position="242"/>
        <end position="264"/>
    </location>
</feature>